<dbReference type="GO" id="GO:0030170">
    <property type="term" value="F:pyridoxal phosphate binding"/>
    <property type="evidence" value="ECO:0007669"/>
    <property type="project" value="TreeGrafter"/>
</dbReference>
<keyword evidence="9" id="KW-0718">Serine biosynthesis</keyword>
<feature type="domain" description="Aminotransferase class V" evidence="12">
    <location>
        <begin position="9"/>
        <end position="321"/>
    </location>
</feature>
<evidence type="ECO:0000259" key="12">
    <source>
        <dbReference type="Pfam" id="PF00266"/>
    </source>
</evidence>
<evidence type="ECO:0000313" key="13">
    <source>
        <dbReference type="EMBL" id="KKL28136.1"/>
    </source>
</evidence>
<keyword evidence="8" id="KW-0663">Pyridoxal phosphate</keyword>
<dbReference type="InterPro" id="IPR020578">
    <property type="entry name" value="Aminotrans_V_PyrdxlP_BS"/>
</dbReference>
<evidence type="ECO:0000256" key="3">
    <source>
        <dbReference type="ARBA" id="ARBA00006904"/>
    </source>
</evidence>
<dbReference type="InterPro" id="IPR000192">
    <property type="entry name" value="Aminotrans_V_dom"/>
</dbReference>
<keyword evidence="5" id="KW-0032">Aminotransferase</keyword>
<evidence type="ECO:0000256" key="11">
    <source>
        <dbReference type="ARBA" id="ARBA00049007"/>
    </source>
</evidence>
<evidence type="ECO:0000256" key="7">
    <source>
        <dbReference type="ARBA" id="ARBA00022679"/>
    </source>
</evidence>
<comment type="catalytic activity">
    <reaction evidence="11">
        <text>O-phospho-L-serine + 2-oxoglutarate = 3-phosphooxypyruvate + L-glutamate</text>
        <dbReference type="Rhea" id="RHEA:14329"/>
        <dbReference type="ChEBI" id="CHEBI:16810"/>
        <dbReference type="ChEBI" id="CHEBI:18110"/>
        <dbReference type="ChEBI" id="CHEBI:29985"/>
        <dbReference type="ChEBI" id="CHEBI:57524"/>
        <dbReference type="EC" id="2.6.1.52"/>
    </reaction>
</comment>
<dbReference type="UniPathway" id="UPA00135">
    <property type="reaction ID" value="UER00197"/>
</dbReference>
<dbReference type="InterPro" id="IPR015424">
    <property type="entry name" value="PyrdxlP-dep_Trfase"/>
</dbReference>
<dbReference type="AlphaFoldDB" id="A0A0F9EE38"/>
<dbReference type="EMBL" id="LAZR01035204">
    <property type="protein sequence ID" value="KKL28136.1"/>
    <property type="molecule type" value="Genomic_DNA"/>
</dbReference>
<evidence type="ECO:0000256" key="5">
    <source>
        <dbReference type="ARBA" id="ARBA00022576"/>
    </source>
</evidence>
<dbReference type="GO" id="GO:0005737">
    <property type="term" value="C:cytoplasm"/>
    <property type="evidence" value="ECO:0007669"/>
    <property type="project" value="TreeGrafter"/>
</dbReference>
<evidence type="ECO:0000256" key="10">
    <source>
        <dbReference type="ARBA" id="ARBA00047630"/>
    </source>
</evidence>
<dbReference type="EC" id="2.6.1.52" evidence="4"/>
<name>A0A0F9EE38_9ZZZZ</name>
<dbReference type="PIRSF" id="PIRSF000525">
    <property type="entry name" value="SerC"/>
    <property type="match status" value="1"/>
</dbReference>
<dbReference type="NCBIfam" id="NF003764">
    <property type="entry name" value="PRK05355.1"/>
    <property type="match status" value="1"/>
</dbReference>
<comment type="catalytic activity">
    <reaction evidence="10">
        <text>4-(phosphooxy)-L-threonine + 2-oxoglutarate = (R)-3-hydroxy-2-oxo-4-phosphooxybutanoate + L-glutamate</text>
        <dbReference type="Rhea" id="RHEA:16573"/>
        <dbReference type="ChEBI" id="CHEBI:16810"/>
        <dbReference type="ChEBI" id="CHEBI:29985"/>
        <dbReference type="ChEBI" id="CHEBI:58452"/>
        <dbReference type="ChEBI" id="CHEBI:58538"/>
        <dbReference type="EC" id="2.6.1.52"/>
    </reaction>
</comment>
<keyword evidence="6" id="KW-0028">Amino-acid biosynthesis</keyword>
<dbReference type="InterPro" id="IPR015421">
    <property type="entry name" value="PyrdxlP-dep_Trfase_major"/>
</dbReference>
<dbReference type="Pfam" id="PF00266">
    <property type="entry name" value="Aminotran_5"/>
    <property type="match status" value="1"/>
</dbReference>
<dbReference type="GO" id="GO:0004648">
    <property type="term" value="F:O-phospho-L-serine:2-oxoglutarate aminotransferase activity"/>
    <property type="evidence" value="ECO:0007669"/>
    <property type="project" value="UniProtKB-EC"/>
</dbReference>
<gene>
    <name evidence="13" type="ORF">LCGC14_2378180</name>
</gene>
<comment type="cofactor">
    <cofactor evidence="1">
        <name>pyridoxal 5'-phosphate</name>
        <dbReference type="ChEBI" id="CHEBI:597326"/>
    </cofactor>
</comment>
<reference evidence="13" key="1">
    <citation type="journal article" date="2015" name="Nature">
        <title>Complex archaea that bridge the gap between prokaryotes and eukaryotes.</title>
        <authorList>
            <person name="Spang A."/>
            <person name="Saw J.H."/>
            <person name="Jorgensen S.L."/>
            <person name="Zaremba-Niedzwiedzka K."/>
            <person name="Martijn J."/>
            <person name="Lind A.E."/>
            <person name="van Eijk R."/>
            <person name="Schleper C."/>
            <person name="Guy L."/>
            <person name="Ettema T.J."/>
        </authorList>
    </citation>
    <scope>NUCLEOTIDE SEQUENCE</scope>
</reference>
<feature type="non-terminal residue" evidence="13">
    <location>
        <position position="1"/>
    </location>
</feature>
<organism evidence="13">
    <name type="scientific">marine sediment metagenome</name>
    <dbReference type="NCBI Taxonomy" id="412755"/>
    <lineage>
        <taxon>unclassified sequences</taxon>
        <taxon>metagenomes</taxon>
        <taxon>ecological metagenomes</taxon>
    </lineage>
</organism>
<evidence type="ECO:0000256" key="4">
    <source>
        <dbReference type="ARBA" id="ARBA00013030"/>
    </source>
</evidence>
<comment type="pathway">
    <text evidence="2">Amino-acid biosynthesis; L-serine biosynthesis; L-serine from 3-phospho-D-glycerate: step 2/3.</text>
</comment>
<dbReference type="PANTHER" id="PTHR43247:SF1">
    <property type="entry name" value="PHOSPHOSERINE AMINOTRANSFERASE"/>
    <property type="match status" value="1"/>
</dbReference>
<evidence type="ECO:0000256" key="2">
    <source>
        <dbReference type="ARBA" id="ARBA00005099"/>
    </source>
</evidence>
<keyword evidence="7" id="KW-0808">Transferase</keyword>
<sequence>KGTGMSVLEVSHRSKEYIELHNESKDLLRKLLAIPGDYEILMLQGGASLQFAMIPMNLLGDDQTAGYIVTGRFSSNAFKTAGTLRKVYLSVSTEEDGIFSRLPAPEEINIETGTAYCHLTSNNTIFGTQWKVFPDTGPVPLVCDMSSDILSRKIDFKPFGLVYAGAQKNLGPSGVTVIIIRNDILERSKEDLPDILSYKIHAGKNSLYNTPSCFATYMMNKVLKWVDKKGGLSAVEEQNEKKAYLIYGTIDKDPGFFKSRVEQQCRSSMNVTFNLPSEELESRFISDAQKNGIIGIKGHRSAGGVRVSMYNTHGTDDIEVLVNFMNNFINKNG</sequence>
<comment type="similarity">
    <text evidence="3">Belongs to the class-V pyridoxal-phosphate-dependent aminotransferase family. SerC subfamily.</text>
</comment>
<dbReference type="HAMAP" id="MF_00160">
    <property type="entry name" value="SerC_aminotrans_5"/>
    <property type="match status" value="1"/>
</dbReference>
<comment type="caution">
    <text evidence="13">The sequence shown here is derived from an EMBL/GenBank/DDBJ whole genome shotgun (WGS) entry which is preliminary data.</text>
</comment>
<evidence type="ECO:0000256" key="8">
    <source>
        <dbReference type="ARBA" id="ARBA00022898"/>
    </source>
</evidence>
<evidence type="ECO:0000256" key="6">
    <source>
        <dbReference type="ARBA" id="ARBA00022605"/>
    </source>
</evidence>
<dbReference type="Gene3D" id="3.40.640.10">
    <property type="entry name" value="Type I PLP-dependent aspartate aminotransferase-like (Major domain)"/>
    <property type="match status" value="1"/>
</dbReference>
<dbReference type="SUPFAM" id="SSF53383">
    <property type="entry name" value="PLP-dependent transferases"/>
    <property type="match status" value="1"/>
</dbReference>
<dbReference type="FunFam" id="3.90.1150.10:FF:000006">
    <property type="entry name" value="Phosphoserine aminotransferase"/>
    <property type="match status" value="1"/>
</dbReference>
<dbReference type="FunFam" id="3.40.640.10:FF:000010">
    <property type="entry name" value="Phosphoserine aminotransferase"/>
    <property type="match status" value="1"/>
</dbReference>
<dbReference type="InterPro" id="IPR015422">
    <property type="entry name" value="PyrdxlP-dep_Trfase_small"/>
</dbReference>
<evidence type="ECO:0000256" key="9">
    <source>
        <dbReference type="ARBA" id="ARBA00023299"/>
    </source>
</evidence>
<dbReference type="InterPro" id="IPR022278">
    <property type="entry name" value="Pser_aminoTfrase"/>
</dbReference>
<dbReference type="PROSITE" id="PS00595">
    <property type="entry name" value="AA_TRANSFER_CLASS_5"/>
    <property type="match status" value="1"/>
</dbReference>
<dbReference type="PANTHER" id="PTHR43247">
    <property type="entry name" value="PHOSPHOSERINE AMINOTRANSFERASE"/>
    <property type="match status" value="1"/>
</dbReference>
<proteinExistence type="inferred from homology"/>
<evidence type="ECO:0000256" key="1">
    <source>
        <dbReference type="ARBA" id="ARBA00001933"/>
    </source>
</evidence>
<protein>
    <recommendedName>
        <fullName evidence="4">phosphoserine transaminase</fullName>
        <ecNumber evidence="4">2.6.1.52</ecNumber>
    </recommendedName>
</protein>
<accession>A0A0F9EE38</accession>
<dbReference type="Gene3D" id="3.90.1150.10">
    <property type="entry name" value="Aspartate Aminotransferase, domain 1"/>
    <property type="match status" value="1"/>
</dbReference>
<dbReference type="GO" id="GO:0006564">
    <property type="term" value="P:L-serine biosynthetic process"/>
    <property type="evidence" value="ECO:0007669"/>
    <property type="project" value="UniProtKB-KW"/>
</dbReference>